<dbReference type="GO" id="GO:0055085">
    <property type="term" value="P:transmembrane transport"/>
    <property type="evidence" value="ECO:0007669"/>
    <property type="project" value="InterPro"/>
</dbReference>
<dbReference type="PIRSF" id="PIRSF039026">
    <property type="entry name" value="SiaP"/>
    <property type="match status" value="1"/>
</dbReference>
<dbReference type="InterPro" id="IPR038404">
    <property type="entry name" value="TRAP_DctP_sf"/>
</dbReference>
<dbReference type="Pfam" id="PF03480">
    <property type="entry name" value="DctP"/>
    <property type="match status" value="1"/>
</dbReference>
<dbReference type="PANTHER" id="PTHR33376:SF5">
    <property type="entry name" value="EXTRACYTOPLASMIC SOLUTE RECEPTOR PROTEIN"/>
    <property type="match status" value="1"/>
</dbReference>
<sequence length="352" mass="38585">MNHWNNQTALIAIAVAFFFGLLAALSLRSTEVDGRTSANVATQAVIKWRTPVAFGTNLPALGDNVLRLSERLRTATAGRIQLEIYEPGTLVPAFSITESVKDGKLEAGYTWLGYDQGRIPATPLLAAVPFGMEPWEFTAWYYEAGGQELAEKLYQPHNIHPILCGIIGPETAGWFRFPIVDLNQFDGLKIRFAGLGGRVLQELGASVTLIPSGEIFQALEKGAIDATEFSLPNVDQLLGFDKVAKYNYFPGWHQTFTASHFIVNLDKWNALNMADQALLDLACTAGVIRNLARGEALQGSVIAGFADKGVTPIKFDLDMLTNLRAISTKVLQEEADKDADFAEIWASQKTFM</sequence>
<gene>
    <name evidence="2" type="ORF">METZ01_LOCUS207843</name>
</gene>
<dbReference type="CDD" id="cd13604">
    <property type="entry name" value="PBP2_TRAP_ketoacid_lactate_like"/>
    <property type="match status" value="1"/>
</dbReference>
<dbReference type="InterPro" id="IPR026289">
    <property type="entry name" value="SBP_TakP-like"/>
</dbReference>
<dbReference type="Gene3D" id="3.40.190.170">
    <property type="entry name" value="Bacterial extracellular solute-binding protein, family 7"/>
    <property type="match status" value="1"/>
</dbReference>
<accession>A0A382EX30</accession>
<dbReference type="InterPro" id="IPR018389">
    <property type="entry name" value="DctP_fam"/>
</dbReference>
<dbReference type="EMBL" id="UINC01046671">
    <property type="protein sequence ID" value="SVB54989.1"/>
    <property type="molecule type" value="Genomic_DNA"/>
</dbReference>
<dbReference type="Gene3D" id="3.40.190.10">
    <property type="entry name" value="Periplasmic binding protein-like II"/>
    <property type="match status" value="1"/>
</dbReference>
<feature type="non-terminal residue" evidence="2">
    <location>
        <position position="352"/>
    </location>
</feature>
<keyword evidence="1" id="KW-0732">Signal</keyword>
<dbReference type="AlphaFoldDB" id="A0A382EX30"/>
<organism evidence="2">
    <name type="scientific">marine metagenome</name>
    <dbReference type="NCBI Taxonomy" id="408172"/>
    <lineage>
        <taxon>unclassified sequences</taxon>
        <taxon>metagenomes</taxon>
        <taxon>ecological metagenomes</taxon>
    </lineage>
</organism>
<dbReference type="GO" id="GO:0031317">
    <property type="term" value="C:tripartite ATP-independent periplasmic transporter complex"/>
    <property type="evidence" value="ECO:0007669"/>
    <property type="project" value="InterPro"/>
</dbReference>
<evidence type="ECO:0000313" key="2">
    <source>
        <dbReference type="EMBL" id="SVB54989.1"/>
    </source>
</evidence>
<dbReference type="PANTHER" id="PTHR33376">
    <property type="match status" value="1"/>
</dbReference>
<name>A0A382EX30_9ZZZZ</name>
<evidence type="ECO:0000256" key="1">
    <source>
        <dbReference type="ARBA" id="ARBA00022729"/>
    </source>
</evidence>
<evidence type="ECO:0008006" key="3">
    <source>
        <dbReference type="Google" id="ProtNLM"/>
    </source>
</evidence>
<reference evidence="2" key="1">
    <citation type="submission" date="2018-05" db="EMBL/GenBank/DDBJ databases">
        <authorList>
            <person name="Lanie J.A."/>
            <person name="Ng W.-L."/>
            <person name="Kazmierczak K.M."/>
            <person name="Andrzejewski T.M."/>
            <person name="Davidsen T.M."/>
            <person name="Wayne K.J."/>
            <person name="Tettelin H."/>
            <person name="Glass J.I."/>
            <person name="Rusch D."/>
            <person name="Podicherti R."/>
            <person name="Tsui H.-C.T."/>
            <person name="Winkler M.E."/>
        </authorList>
    </citation>
    <scope>NUCLEOTIDE SEQUENCE</scope>
</reference>
<protein>
    <recommendedName>
        <fullName evidence="3">C4-dicarboxylate ABC transporter</fullName>
    </recommendedName>
</protein>
<proteinExistence type="predicted"/>